<sequence length="348" mass="40158">MKEIVSQKIKNARALKGFSQQELADLVGVSKQMISKYEKGESIPSSSTLLKLGKSLNVKIDYFFKPSKIELGVLNFRKKSSFSIKKQESLEQRIKLNLENYLEIEELLQIDYSFPNIIGLENIQNIDDIERIVLLLRTEWEIGLDPIHNIIQLLEDKEIKVVELFDVDDTFDGVATFVNDKFPVIVVNGNFPVERKRFTVLHELGHLLLNLPDCSLKDQENYCNKFAAEFLFPKKLVLKEFGVKRDVISLNELIGVQEKYGISIQAIVHRLVDSGIFTDNKKIEFYKKLNFDPSLKKEVNLERFQTPEKSNRFEQLVYRALSQEMISISKASSLLNRNINLLIENSLL</sequence>
<dbReference type="PANTHER" id="PTHR43236:SF1">
    <property type="entry name" value="BLL7220 PROTEIN"/>
    <property type="match status" value="1"/>
</dbReference>
<dbReference type="PROSITE" id="PS50943">
    <property type="entry name" value="HTH_CROC1"/>
    <property type="match status" value="1"/>
</dbReference>
<feature type="domain" description="HTH cro/C1-type" evidence="2">
    <location>
        <begin position="9"/>
        <end position="63"/>
    </location>
</feature>
<protein>
    <submittedName>
        <fullName evidence="3">DNA-binding protein</fullName>
    </submittedName>
</protein>
<dbReference type="Gene3D" id="1.10.10.2910">
    <property type="match status" value="1"/>
</dbReference>
<dbReference type="GO" id="GO:0003677">
    <property type="term" value="F:DNA binding"/>
    <property type="evidence" value="ECO:0007669"/>
    <property type="project" value="UniProtKB-KW"/>
</dbReference>
<dbReference type="InterPro" id="IPR001387">
    <property type="entry name" value="Cro/C1-type_HTH"/>
</dbReference>
<keyword evidence="4" id="KW-1185">Reference proteome</keyword>
<evidence type="ECO:0000259" key="2">
    <source>
        <dbReference type="PROSITE" id="PS50943"/>
    </source>
</evidence>
<dbReference type="InterPro" id="IPR052345">
    <property type="entry name" value="Rad_response_metalloprotease"/>
</dbReference>
<dbReference type="InterPro" id="IPR010359">
    <property type="entry name" value="IrrE_HExxH"/>
</dbReference>
<dbReference type="CDD" id="cd00093">
    <property type="entry name" value="HTH_XRE"/>
    <property type="match status" value="1"/>
</dbReference>
<name>A0A256A3C5_9FLAO</name>
<gene>
    <name evidence="3" type="ORF">CHX27_02370</name>
</gene>
<dbReference type="Gene3D" id="1.10.260.40">
    <property type="entry name" value="lambda repressor-like DNA-binding domains"/>
    <property type="match status" value="1"/>
</dbReference>
<keyword evidence="3" id="KW-0238">DNA-binding</keyword>
<dbReference type="SUPFAM" id="SSF47413">
    <property type="entry name" value="lambda repressor-like DNA-binding domains"/>
    <property type="match status" value="1"/>
</dbReference>
<dbReference type="Pfam" id="PF06114">
    <property type="entry name" value="Peptidase_M78"/>
    <property type="match status" value="1"/>
</dbReference>
<accession>A0A256A3C5</accession>
<dbReference type="RefSeq" id="WP_094485165.1">
    <property type="nucleotide sequence ID" value="NZ_NOXX01000129.1"/>
</dbReference>
<dbReference type="Pfam" id="PF01381">
    <property type="entry name" value="HTH_3"/>
    <property type="match status" value="1"/>
</dbReference>
<organism evidence="3 4">
    <name type="scientific">Flavobacterium aurantiibacter</name>
    <dbReference type="NCBI Taxonomy" id="2023067"/>
    <lineage>
        <taxon>Bacteria</taxon>
        <taxon>Pseudomonadati</taxon>
        <taxon>Bacteroidota</taxon>
        <taxon>Flavobacteriia</taxon>
        <taxon>Flavobacteriales</taxon>
        <taxon>Flavobacteriaceae</taxon>
        <taxon>Flavobacterium</taxon>
    </lineage>
</organism>
<evidence type="ECO:0000313" key="3">
    <source>
        <dbReference type="EMBL" id="OYQ48248.1"/>
    </source>
</evidence>
<evidence type="ECO:0000313" key="4">
    <source>
        <dbReference type="Proteomes" id="UP000216035"/>
    </source>
</evidence>
<dbReference type="PANTHER" id="PTHR43236">
    <property type="entry name" value="ANTITOXIN HIGA1"/>
    <property type="match status" value="1"/>
</dbReference>
<evidence type="ECO:0000256" key="1">
    <source>
        <dbReference type="ARBA" id="ARBA00007227"/>
    </source>
</evidence>
<dbReference type="OrthoDB" id="9794834at2"/>
<dbReference type="SMART" id="SM00530">
    <property type="entry name" value="HTH_XRE"/>
    <property type="match status" value="1"/>
</dbReference>
<reference evidence="3 4" key="1">
    <citation type="submission" date="2017-07" db="EMBL/GenBank/DDBJ databases">
        <title>Flavobacterium cyanobacteriorum sp. nov., isolated from cyanobacterial aggregates in a eutrophic lake.</title>
        <authorList>
            <person name="Cai H."/>
        </authorList>
    </citation>
    <scope>NUCLEOTIDE SEQUENCE [LARGE SCALE GENOMIC DNA]</scope>
    <source>
        <strain evidence="3 4">TH167</strain>
    </source>
</reference>
<dbReference type="AlphaFoldDB" id="A0A256A3C5"/>
<dbReference type="Proteomes" id="UP000216035">
    <property type="component" value="Unassembled WGS sequence"/>
</dbReference>
<dbReference type="EMBL" id="NOXX01000129">
    <property type="protein sequence ID" value="OYQ48248.1"/>
    <property type="molecule type" value="Genomic_DNA"/>
</dbReference>
<dbReference type="InterPro" id="IPR010982">
    <property type="entry name" value="Lambda_DNA-bd_dom_sf"/>
</dbReference>
<proteinExistence type="inferred from homology"/>
<comment type="caution">
    <text evidence="3">The sequence shown here is derived from an EMBL/GenBank/DDBJ whole genome shotgun (WGS) entry which is preliminary data.</text>
</comment>
<comment type="similarity">
    <text evidence="1">Belongs to the short-chain fatty acyl-CoA assimilation regulator (ScfR) family.</text>
</comment>